<dbReference type="RefSeq" id="WP_058266710.1">
    <property type="nucleotide sequence ID" value="NZ_FMAZ01000001.1"/>
</dbReference>
<gene>
    <name evidence="1" type="ORF">AS031_03505</name>
</gene>
<comment type="caution">
    <text evidence="1">The sequence shown here is derived from an EMBL/GenBank/DDBJ whole genome shotgun (WGS) entry which is preliminary data.</text>
</comment>
<sequence>MRWDALFTDMESQFEESDRLTLEAEINERTRAELVGIELTDRLRGVLGCSIGAQLLCGESFRGRLAHAGADAMVIEEDRQQVLVPYQAVARLVGLGRHALMEASPVRRAIGLAHSLRALARDRAVLTVTLGGVQGAARIEGVIDRVGKDYFDLAAVEPGESRRSQHVHQVSTIPFTALAAIRSLRSQSL</sequence>
<accession>A0A0V8IWB2</accession>
<evidence type="ECO:0000313" key="1">
    <source>
        <dbReference type="EMBL" id="KSU79105.1"/>
    </source>
</evidence>
<name>A0A0V8IWB2_9MICC</name>
<dbReference type="Proteomes" id="UP000053199">
    <property type="component" value="Unassembled WGS sequence"/>
</dbReference>
<dbReference type="EMBL" id="LNQM01000001">
    <property type="protein sequence ID" value="KSU79105.1"/>
    <property type="molecule type" value="Genomic_DNA"/>
</dbReference>
<protein>
    <submittedName>
        <fullName evidence="1">Uncharacterized protein</fullName>
    </submittedName>
</protein>
<proteinExistence type="predicted"/>
<evidence type="ECO:0000313" key="2">
    <source>
        <dbReference type="Proteomes" id="UP000053199"/>
    </source>
</evidence>
<dbReference type="OrthoDB" id="3827359at2"/>
<organism evidence="1 2">
    <name type="scientific">Pseudarthrobacter enclensis</name>
    <dbReference type="NCBI Taxonomy" id="993070"/>
    <lineage>
        <taxon>Bacteria</taxon>
        <taxon>Bacillati</taxon>
        <taxon>Actinomycetota</taxon>
        <taxon>Actinomycetes</taxon>
        <taxon>Micrococcales</taxon>
        <taxon>Micrococcaceae</taxon>
        <taxon>Pseudarthrobacter</taxon>
    </lineage>
</organism>
<dbReference type="AlphaFoldDB" id="A0A0V8IWB2"/>
<dbReference type="STRING" id="993070.AS031_03505"/>
<reference evidence="1 2" key="1">
    <citation type="journal article" date="2014" name="Arch. Microbiol.">
        <title>Arthrobacter enclensis sp. nov., isolated from sediment sample.</title>
        <authorList>
            <person name="Dastager S.G."/>
            <person name="Liu Q."/>
            <person name="Tang S.K."/>
            <person name="Krishnamurthi S."/>
            <person name="Lee J.C."/>
            <person name="Li W.J."/>
        </authorList>
    </citation>
    <scope>NUCLEOTIDE SEQUENCE [LARGE SCALE GENOMIC DNA]</scope>
    <source>
        <strain evidence="1 2">NIO-1008</strain>
    </source>
</reference>
<keyword evidence="2" id="KW-1185">Reference proteome</keyword>